<dbReference type="PANTHER" id="PTHR43713">
    <property type="entry name" value="GLUTAMATE-1-SEMIALDEHYDE 2,1-AMINOMUTASE"/>
    <property type="match status" value="1"/>
</dbReference>
<evidence type="ECO:0000256" key="1">
    <source>
        <dbReference type="ARBA" id="ARBA00001933"/>
    </source>
</evidence>
<dbReference type="EMBL" id="JXSX01000001">
    <property type="protein sequence ID" value="KIR66364.1"/>
    <property type="molecule type" value="Genomic_DNA"/>
</dbReference>
<dbReference type="GeneID" id="301305347"/>
<keyword evidence="4" id="KW-0032">Aminotransferase</keyword>
<dbReference type="Gene3D" id="3.90.1150.10">
    <property type="entry name" value="Aspartate Aminotransferase, domain 1"/>
    <property type="match status" value="1"/>
</dbReference>
<organism evidence="4 5">
    <name type="scientific">Micromonospora haikouensis</name>
    <dbReference type="NCBI Taxonomy" id="686309"/>
    <lineage>
        <taxon>Bacteria</taxon>
        <taxon>Bacillati</taxon>
        <taxon>Actinomycetota</taxon>
        <taxon>Actinomycetes</taxon>
        <taxon>Micromonosporales</taxon>
        <taxon>Micromonosporaceae</taxon>
        <taxon>Micromonospora</taxon>
    </lineage>
</organism>
<accession>A0A0D0X647</accession>
<dbReference type="OrthoDB" id="9801052at2"/>
<proteinExistence type="inferred from homology"/>
<keyword evidence="4" id="KW-0808">Transferase</keyword>
<comment type="caution">
    <text evidence="4">The sequence shown here is derived from an EMBL/GenBank/DDBJ whole genome shotgun (WGS) entry which is preliminary data.</text>
</comment>
<dbReference type="AlphaFoldDB" id="A0A0D0X647"/>
<dbReference type="InterPro" id="IPR015421">
    <property type="entry name" value="PyrdxlP-dep_Trfase_major"/>
</dbReference>
<dbReference type="PANTHER" id="PTHR43713:SF3">
    <property type="entry name" value="GLUTAMATE-1-SEMIALDEHYDE 2,1-AMINOMUTASE 1, CHLOROPLASTIC-RELATED"/>
    <property type="match status" value="1"/>
</dbReference>
<dbReference type="RefSeq" id="WP_052503775.1">
    <property type="nucleotide sequence ID" value="NZ_JBIAOP010000016.1"/>
</dbReference>
<dbReference type="Pfam" id="PF00202">
    <property type="entry name" value="Aminotran_3"/>
    <property type="match status" value="2"/>
</dbReference>
<gene>
    <name evidence="4" type="ORF">TK50_14675</name>
</gene>
<evidence type="ECO:0000313" key="4">
    <source>
        <dbReference type="EMBL" id="KIR66364.1"/>
    </source>
</evidence>
<dbReference type="Gene3D" id="3.40.640.10">
    <property type="entry name" value="Type I PLP-dependent aspartate aminotransferase-like (Major domain)"/>
    <property type="match status" value="1"/>
</dbReference>
<comment type="cofactor">
    <cofactor evidence="1">
        <name>pyridoxal 5'-phosphate</name>
        <dbReference type="ChEBI" id="CHEBI:597326"/>
    </cofactor>
</comment>
<dbReference type="InterPro" id="IPR015424">
    <property type="entry name" value="PyrdxlP-dep_Trfase"/>
</dbReference>
<protein>
    <submittedName>
        <fullName evidence="4">Beta-alanine-pyruvate aminotransferase</fullName>
    </submittedName>
</protein>
<name>A0A0D0X647_9ACTN</name>
<sequence>MTGEGPLDLSESQALRRRAVAVDATLAYEGYVLARDRLVDGAYPLYGERASGAHIWDVDGNRYLDLILAYGTIILGHADPVVSEAVLREIRDGFAITLRKRVQVELAELLTTVIPHAEKVFLLKTGSDATSAAVRLSRVHTGRTRVIRWGYNGWHDWCATRPGGVPTEAQAVVDSFDYNDLDSLRAAFERHPGEVACLLMMPFEVDPPAPGFLAGAAELAHEHGALFVLDEMRSGFRVAPGGAQERYDVRADLVTFSKAMANGYPISALVGREEVMRAVGEVHISSTFHVNGAEMAAAVATISQLRDGAILTHVERLGERLQAGLAKQLAEHGLPGRVLGVPQMPFLRFTDPDEAARGRAHDAFYTETTRRGLLLHPNHHWYVCGAMTDEDVDAALEATAAGFRAAEAAAHG</sequence>
<keyword evidence="5" id="KW-1185">Reference proteome</keyword>
<dbReference type="InterPro" id="IPR005814">
    <property type="entry name" value="Aminotrans_3"/>
</dbReference>
<dbReference type="GO" id="GO:0030170">
    <property type="term" value="F:pyridoxal phosphate binding"/>
    <property type="evidence" value="ECO:0007669"/>
    <property type="project" value="InterPro"/>
</dbReference>
<dbReference type="InterPro" id="IPR015422">
    <property type="entry name" value="PyrdxlP-dep_Trfase_small"/>
</dbReference>
<keyword evidence="4" id="KW-0670">Pyruvate</keyword>
<dbReference type="Proteomes" id="UP000032254">
    <property type="component" value="Unassembled WGS sequence"/>
</dbReference>
<keyword evidence="2 3" id="KW-0663">Pyridoxal phosphate</keyword>
<evidence type="ECO:0000256" key="3">
    <source>
        <dbReference type="RuleBase" id="RU003560"/>
    </source>
</evidence>
<dbReference type="PATRIC" id="fig|47853.6.peg.3100"/>
<dbReference type="SUPFAM" id="SSF53383">
    <property type="entry name" value="PLP-dependent transferases"/>
    <property type="match status" value="1"/>
</dbReference>
<dbReference type="GO" id="GO:0008483">
    <property type="term" value="F:transaminase activity"/>
    <property type="evidence" value="ECO:0007669"/>
    <property type="project" value="UniProtKB-KW"/>
</dbReference>
<reference evidence="4 5" key="1">
    <citation type="submission" date="2015-01" db="EMBL/GenBank/DDBJ databases">
        <title>Sequencing and annotation of Micromonospora carbonacea strain JXNU-1 genome.</title>
        <authorList>
            <person name="Long Z."/>
            <person name="Huang Y."/>
            <person name="Jiang Y."/>
        </authorList>
    </citation>
    <scope>NUCLEOTIDE SEQUENCE [LARGE SCALE GENOMIC DNA]</scope>
    <source>
        <strain evidence="4 5">JXNU-1</strain>
    </source>
</reference>
<comment type="similarity">
    <text evidence="3">Belongs to the class-III pyridoxal-phosphate-dependent aminotransferase family.</text>
</comment>
<evidence type="ECO:0000313" key="5">
    <source>
        <dbReference type="Proteomes" id="UP000032254"/>
    </source>
</evidence>
<evidence type="ECO:0000256" key="2">
    <source>
        <dbReference type="ARBA" id="ARBA00022898"/>
    </source>
</evidence>